<sequence length="83" mass="9091">MCVEAETQISSKTIGKWLEGASSPSGNAYHRLIEVYGPELFVFVSPDASPASLREAARICAQARAERQRDAIEREIAALWGAR</sequence>
<gene>
    <name evidence="1" type="ORF">DK427_08365</name>
</gene>
<organism evidence="1 2">
    <name type="scientific">Methylobacterium radiodurans</name>
    <dbReference type="NCBI Taxonomy" id="2202828"/>
    <lineage>
        <taxon>Bacteria</taxon>
        <taxon>Pseudomonadati</taxon>
        <taxon>Pseudomonadota</taxon>
        <taxon>Alphaproteobacteria</taxon>
        <taxon>Hyphomicrobiales</taxon>
        <taxon>Methylobacteriaceae</taxon>
        <taxon>Methylobacterium</taxon>
    </lineage>
</organism>
<dbReference type="AlphaFoldDB" id="A0A2U8VRC1"/>
<evidence type="ECO:0000313" key="1">
    <source>
        <dbReference type="EMBL" id="AWN35756.1"/>
    </source>
</evidence>
<dbReference type="Proteomes" id="UP000246058">
    <property type="component" value="Chromosome"/>
</dbReference>
<accession>A0A2U8VRC1</accession>
<evidence type="ECO:0000313" key="2">
    <source>
        <dbReference type="Proteomes" id="UP000246058"/>
    </source>
</evidence>
<dbReference type="KEGG" id="meti:DK427_08365"/>
<evidence type="ECO:0008006" key="3">
    <source>
        <dbReference type="Google" id="ProtNLM"/>
    </source>
</evidence>
<protein>
    <recommendedName>
        <fullName evidence="3">XRE family transcriptional regulator</fullName>
    </recommendedName>
</protein>
<reference evidence="1 2" key="1">
    <citation type="submission" date="2018-05" db="EMBL/GenBank/DDBJ databases">
        <title>Complete Genome Sequence of Methylobacterium sp. 17Sr1-43.</title>
        <authorList>
            <person name="Srinivasan S."/>
        </authorList>
    </citation>
    <scope>NUCLEOTIDE SEQUENCE [LARGE SCALE GENOMIC DNA]</scope>
    <source>
        <strain evidence="1 2">17Sr1-43</strain>
    </source>
</reference>
<dbReference type="OrthoDB" id="8447245at2"/>
<dbReference type="EMBL" id="CP029551">
    <property type="protein sequence ID" value="AWN35756.1"/>
    <property type="molecule type" value="Genomic_DNA"/>
</dbReference>
<keyword evidence="2" id="KW-1185">Reference proteome</keyword>
<name>A0A2U8VRC1_9HYPH</name>
<proteinExistence type="predicted"/>